<sequence length="83" mass="9446">MPSYFLFRFDASPELTVALRGEIKRDVDIIRATFISLTPPKTFTCTLEEEMQPPAYRPSVQALMAQSQVKKKKAFEKHTDGPV</sequence>
<accession>A0ACB7S3I6</accession>
<comment type="caution">
    <text evidence="1">The sequence shown here is derived from an EMBL/GenBank/DDBJ whole genome shotgun (WGS) entry which is preliminary data.</text>
</comment>
<dbReference type="EMBL" id="CM023486">
    <property type="protein sequence ID" value="KAH6929190.1"/>
    <property type="molecule type" value="Genomic_DNA"/>
</dbReference>
<keyword evidence="2" id="KW-1185">Reference proteome</keyword>
<proteinExistence type="predicted"/>
<evidence type="ECO:0000313" key="2">
    <source>
        <dbReference type="Proteomes" id="UP000821845"/>
    </source>
</evidence>
<organism evidence="1 2">
    <name type="scientific">Hyalomma asiaticum</name>
    <name type="common">Tick</name>
    <dbReference type="NCBI Taxonomy" id="266040"/>
    <lineage>
        <taxon>Eukaryota</taxon>
        <taxon>Metazoa</taxon>
        <taxon>Ecdysozoa</taxon>
        <taxon>Arthropoda</taxon>
        <taxon>Chelicerata</taxon>
        <taxon>Arachnida</taxon>
        <taxon>Acari</taxon>
        <taxon>Parasitiformes</taxon>
        <taxon>Ixodida</taxon>
        <taxon>Ixodoidea</taxon>
        <taxon>Ixodidae</taxon>
        <taxon>Hyalomminae</taxon>
        <taxon>Hyalomma</taxon>
    </lineage>
</organism>
<name>A0ACB7S3I6_HYAAI</name>
<reference evidence="1" key="1">
    <citation type="submission" date="2020-05" db="EMBL/GenBank/DDBJ databases">
        <title>Large-scale comparative analyses of tick genomes elucidate their genetic diversity and vector capacities.</title>
        <authorList>
            <person name="Jia N."/>
            <person name="Wang J."/>
            <person name="Shi W."/>
            <person name="Du L."/>
            <person name="Sun Y."/>
            <person name="Zhan W."/>
            <person name="Jiang J."/>
            <person name="Wang Q."/>
            <person name="Zhang B."/>
            <person name="Ji P."/>
            <person name="Sakyi L.B."/>
            <person name="Cui X."/>
            <person name="Yuan T."/>
            <person name="Jiang B."/>
            <person name="Yang W."/>
            <person name="Lam T.T.-Y."/>
            <person name="Chang Q."/>
            <person name="Ding S."/>
            <person name="Wang X."/>
            <person name="Zhu J."/>
            <person name="Ruan X."/>
            <person name="Zhao L."/>
            <person name="Wei J."/>
            <person name="Que T."/>
            <person name="Du C."/>
            <person name="Cheng J."/>
            <person name="Dai P."/>
            <person name="Han X."/>
            <person name="Huang E."/>
            <person name="Gao Y."/>
            <person name="Liu J."/>
            <person name="Shao H."/>
            <person name="Ye R."/>
            <person name="Li L."/>
            <person name="Wei W."/>
            <person name="Wang X."/>
            <person name="Wang C."/>
            <person name="Yang T."/>
            <person name="Huo Q."/>
            <person name="Li W."/>
            <person name="Guo W."/>
            <person name="Chen H."/>
            <person name="Zhou L."/>
            <person name="Ni X."/>
            <person name="Tian J."/>
            <person name="Zhou Y."/>
            <person name="Sheng Y."/>
            <person name="Liu T."/>
            <person name="Pan Y."/>
            <person name="Xia L."/>
            <person name="Li J."/>
            <person name="Zhao F."/>
            <person name="Cao W."/>
        </authorList>
    </citation>
    <scope>NUCLEOTIDE SEQUENCE</scope>
    <source>
        <strain evidence="1">Hyas-2018</strain>
    </source>
</reference>
<gene>
    <name evidence="1" type="ORF">HPB50_024100</name>
</gene>
<protein>
    <submittedName>
        <fullName evidence="1">Uncharacterized protein</fullName>
    </submittedName>
</protein>
<evidence type="ECO:0000313" key="1">
    <source>
        <dbReference type="EMBL" id="KAH6929190.1"/>
    </source>
</evidence>
<dbReference type="Proteomes" id="UP000821845">
    <property type="component" value="Chromosome 6"/>
</dbReference>